<evidence type="ECO:0000313" key="5">
    <source>
        <dbReference type="Proteomes" id="UP000008810"/>
    </source>
</evidence>
<evidence type="ECO:0000256" key="2">
    <source>
        <dbReference type="SAM" id="Phobius"/>
    </source>
</evidence>
<dbReference type="InParanoid" id="A0A2K2DRP2"/>
<evidence type="ECO:0000313" key="3">
    <source>
        <dbReference type="EMBL" id="PNT76944.1"/>
    </source>
</evidence>
<feature type="transmembrane region" description="Helical" evidence="2">
    <location>
        <begin position="109"/>
        <end position="129"/>
    </location>
</feature>
<keyword evidence="5" id="KW-1185">Reference proteome</keyword>
<protein>
    <submittedName>
        <fullName evidence="3 4">Uncharacterized protein</fullName>
    </submittedName>
</protein>
<dbReference type="Gramene" id="PNT76944">
    <property type="protein sequence ID" value="PNT76944"/>
    <property type="gene ID" value="BRADI_1g58471v3"/>
</dbReference>
<feature type="region of interest" description="Disordered" evidence="1">
    <location>
        <begin position="45"/>
        <end position="67"/>
    </location>
</feature>
<accession>A0A2K2DRP2</accession>
<reference evidence="3 4" key="1">
    <citation type="journal article" date="2010" name="Nature">
        <title>Genome sequencing and analysis of the model grass Brachypodium distachyon.</title>
        <authorList>
            <consortium name="International Brachypodium Initiative"/>
        </authorList>
    </citation>
    <scope>NUCLEOTIDE SEQUENCE [LARGE SCALE GENOMIC DNA]</scope>
    <source>
        <strain evidence="3 4">Bd21</strain>
    </source>
</reference>
<keyword evidence="2" id="KW-0472">Membrane</keyword>
<feature type="transmembrane region" description="Helical" evidence="2">
    <location>
        <begin position="76"/>
        <end position="97"/>
    </location>
</feature>
<dbReference type="EnsemblPlants" id="PNT76944">
    <property type="protein sequence ID" value="PNT76944"/>
    <property type="gene ID" value="BRADI_1g58471v3"/>
</dbReference>
<dbReference type="EMBL" id="CM000880">
    <property type="protein sequence ID" value="PNT76944.1"/>
    <property type="molecule type" value="Genomic_DNA"/>
</dbReference>
<reference evidence="3" key="2">
    <citation type="submission" date="2017-06" db="EMBL/GenBank/DDBJ databases">
        <title>WGS assembly of Brachypodium distachyon.</title>
        <authorList>
            <consortium name="The International Brachypodium Initiative"/>
            <person name="Lucas S."/>
            <person name="Harmon-Smith M."/>
            <person name="Lail K."/>
            <person name="Tice H."/>
            <person name="Grimwood J."/>
            <person name="Bruce D."/>
            <person name="Barry K."/>
            <person name="Shu S."/>
            <person name="Lindquist E."/>
            <person name="Wang M."/>
            <person name="Pitluck S."/>
            <person name="Vogel J.P."/>
            <person name="Garvin D.F."/>
            <person name="Mockler T.C."/>
            <person name="Schmutz J."/>
            <person name="Rokhsar D."/>
            <person name="Bevan M.W."/>
        </authorList>
    </citation>
    <scope>NUCLEOTIDE SEQUENCE</scope>
    <source>
        <strain evidence="3">Bd21</strain>
    </source>
</reference>
<dbReference type="AlphaFoldDB" id="A0A2K2DRP2"/>
<keyword evidence="2" id="KW-1133">Transmembrane helix</keyword>
<reference evidence="4" key="3">
    <citation type="submission" date="2018-08" db="UniProtKB">
        <authorList>
            <consortium name="EnsemblPlants"/>
        </authorList>
    </citation>
    <scope>IDENTIFICATION</scope>
    <source>
        <strain evidence="4">cv. Bd21</strain>
    </source>
</reference>
<organism evidence="3">
    <name type="scientific">Brachypodium distachyon</name>
    <name type="common">Purple false brome</name>
    <name type="synonym">Trachynia distachya</name>
    <dbReference type="NCBI Taxonomy" id="15368"/>
    <lineage>
        <taxon>Eukaryota</taxon>
        <taxon>Viridiplantae</taxon>
        <taxon>Streptophyta</taxon>
        <taxon>Embryophyta</taxon>
        <taxon>Tracheophyta</taxon>
        <taxon>Spermatophyta</taxon>
        <taxon>Magnoliopsida</taxon>
        <taxon>Liliopsida</taxon>
        <taxon>Poales</taxon>
        <taxon>Poaceae</taxon>
        <taxon>BOP clade</taxon>
        <taxon>Pooideae</taxon>
        <taxon>Stipodae</taxon>
        <taxon>Brachypodieae</taxon>
        <taxon>Brachypodium</taxon>
    </lineage>
</organism>
<feature type="compositionally biased region" description="Basic and acidic residues" evidence="1">
    <location>
        <begin position="55"/>
        <end position="66"/>
    </location>
</feature>
<gene>
    <name evidence="3" type="ORF">BRADI_1g58471v3</name>
</gene>
<sequence length="144" mass="15877">MYGAGGYEHDPVSDGEEPSRNYLLVEIAGDEKQISAAEYLILDVSDDSSDDDDDAHPSPEHTDELPLRPMTPFRKACIDVLFVVGTLVMEADLVWVAVQSEGGNWLLRILAMLPAMALYLLIAELLYFASTRDLSGEFMAPPDE</sequence>
<proteinExistence type="predicted"/>
<feature type="compositionally biased region" description="Acidic residues" evidence="1">
    <location>
        <begin position="45"/>
        <end position="54"/>
    </location>
</feature>
<evidence type="ECO:0000313" key="4">
    <source>
        <dbReference type="EnsemblPlants" id="PNT76944"/>
    </source>
</evidence>
<keyword evidence="2" id="KW-0812">Transmembrane</keyword>
<evidence type="ECO:0000256" key="1">
    <source>
        <dbReference type="SAM" id="MobiDB-lite"/>
    </source>
</evidence>
<name>A0A2K2DRP2_BRADI</name>
<dbReference type="Proteomes" id="UP000008810">
    <property type="component" value="Chromosome 1"/>
</dbReference>